<feature type="transmembrane region" description="Helical" evidence="6">
    <location>
        <begin position="44"/>
        <end position="66"/>
    </location>
</feature>
<evidence type="ECO:0000313" key="7">
    <source>
        <dbReference type="EMBL" id="RDK00392.1"/>
    </source>
</evidence>
<dbReference type="PANTHER" id="PTHR30086">
    <property type="entry name" value="ARGININE EXPORTER PROTEIN ARGO"/>
    <property type="match status" value="1"/>
</dbReference>
<evidence type="ECO:0000256" key="6">
    <source>
        <dbReference type="SAM" id="Phobius"/>
    </source>
</evidence>
<keyword evidence="8" id="KW-1185">Reference proteome</keyword>
<dbReference type="OrthoDB" id="9804822at2"/>
<sequence length="211" mass="22172">MSGNIFFSASLSLAYTAYFVGTASPGPSNLAIMSIAANHGRKAALAFALGVISGSMFWATVATVGISAALIAWSHFIVAIKIIGGLYLLWLAFKSGRTALATAAATSPKREQPEKLTSLYTRGALLHLTNPKAILVWVSIVALSPNNSGSAYGTVIPGCAVIGCLVFSGYAVLFSMDSVRRLYIRTRRALEGCLAVVFGVAGIRLLAWPSR</sequence>
<dbReference type="GO" id="GO:0015171">
    <property type="term" value="F:amino acid transmembrane transporter activity"/>
    <property type="evidence" value="ECO:0007669"/>
    <property type="project" value="TreeGrafter"/>
</dbReference>
<feature type="transmembrane region" description="Helical" evidence="6">
    <location>
        <begin position="155"/>
        <end position="176"/>
    </location>
</feature>
<gene>
    <name evidence="7" type="ORF">DLM46_24085</name>
</gene>
<comment type="subcellular location">
    <subcellularLocation>
        <location evidence="1">Cell membrane</location>
        <topology evidence="1">Multi-pass membrane protein</topology>
    </subcellularLocation>
</comment>
<reference evidence="8" key="1">
    <citation type="submission" date="2018-05" db="EMBL/GenBank/DDBJ databases">
        <authorList>
            <person name="Feng T."/>
        </authorList>
    </citation>
    <scope>NUCLEOTIDE SEQUENCE [LARGE SCALE GENOMIC DNA]</scope>
    <source>
        <strain evidence="8">S27</strain>
    </source>
</reference>
<keyword evidence="5 6" id="KW-0472">Membrane</keyword>
<dbReference type="Proteomes" id="UP000254875">
    <property type="component" value="Unassembled WGS sequence"/>
</dbReference>
<evidence type="ECO:0000256" key="3">
    <source>
        <dbReference type="ARBA" id="ARBA00022692"/>
    </source>
</evidence>
<protein>
    <submittedName>
        <fullName evidence="7">Lysine transporter LysE</fullName>
    </submittedName>
</protein>
<dbReference type="GO" id="GO:0005886">
    <property type="term" value="C:plasma membrane"/>
    <property type="evidence" value="ECO:0007669"/>
    <property type="project" value="UniProtKB-SubCell"/>
</dbReference>
<organism evidence="7 8">
    <name type="scientific">Paraburkholderia lacunae</name>
    <dbReference type="NCBI Taxonomy" id="2211104"/>
    <lineage>
        <taxon>Bacteria</taxon>
        <taxon>Pseudomonadati</taxon>
        <taxon>Pseudomonadota</taxon>
        <taxon>Betaproteobacteria</taxon>
        <taxon>Burkholderiales</taxon>
        <taxon>Burkholderiaceae</taxon>
        <taxon>Paraburkholderia</taxon>
    </lineage>
</organism>
<keyword evidence="2" id="KW-1003">Cell membrane</keyword>
<name>A0A370N455_9BURK</name>
<accession>A0A370N455</accession>
<evidence type="ECO:0000256" key="5">
    <source>
        <dbReference type="ARBA" id="ARBA00023136"/>
    </source>
</evidence>
<dbReference type="RefSeq" id="WP_115104602.1">
    <property type="nucleotide sequence ID" value="NZ_QHKS01000016.1"/>
</dbReference>
<evidence type="ECO:0000313" key="8">
    <source>
        <dbReference type="Proteomes" id="UP000254875"/>
    </source>
</evidence>
<dbReference type="AlphaFoldDB" id="A0A370N455"/>
<dbReference type="PANTHER" id="PTHR30086:SF19">
    <property type="entry name" value="THREONINE EFFLUX PROTEIN"/>
    <property type="match status" value="1"/>
</dbReference>
<evidence type="ECO:0000256" key="2">
    <source>
        <dbReference type="ARBA" id="ARBA00022475"/>
    </source>
</evidence>
<evidence type="ECO:0000256" key="4">
    <source>
        <dbReference type="ARBA" id="ARBA00022989"/>
    </source>
</evidence>
<dbReference type="EMBL" id="QHKS01000016">
    <property type="protein sequence ID" value="RDK00392.1"/>
    <property type="molecule type" value="Genomic_DNA"/>
</dbReference>
<keyword evidence="3 6" id="KW-0812">Transmembrane</keyword>
<evidence type="ECO:0000256" key="1">
    <source>
        <dbReference type="ARBA" id="ARBA00004651"/>
    </source>
</evidence>
<proteinExistence type="predicted"/>
<dbReference type="Pfam" id="PF01810">
    <property type="entry name" value="LysE"/>
    <property type="match status" value="1"/>
</dbReference>
<feature type="transmembrane region" description="Helical" evidence="6">
    <location>
        <begin position="72"/>
        <end position="93"/>
    </location>
</feature>
<feature type="transmembrane region" description="Helical" evidence="6">
    <location>
        <begin position="119"/>
        <end position="143"/>
    </location>
</feature>
<feature type="transmembrane region" description="Helical" evidence="6">
    <location>
        <begin position="188"/>
        <end position="207"/>
    </location>
</feature>
<dbReference type="InterPro" id="IPR001123">
    <property type="entry name" value="LeuE-type"/>
</dbReference>
<keyword evidence="4 6" id="KW-1133">Transmembrane helix</keyword>
<comment type="caution">
    <text evidence="7">The sequence shown here is derived from an EMBL/GenBank/DDBJ whole genome shotgun (WGS) entry which is preliminary data.</text>
</comment>